<evidence type="ECO:0000256" key="6">
    <source>
        <dbReference type="ARBA" id="ARBA00022692"/>
    </source>
</evidence>
<dbReference type="Pfam" id="PF25994">
    <property type="entry name" value="HH_AprE"/>
    <property type="match status" value="1"/>
</dbReference>
<dbReference type="RefSeq" id="WP_005875613.1">
    <property type="nucleotide sequence ID" value="NZ_CABMNL010000001.1"/>
</dbReference>
<evidence type="ECO:0000259" key="12">
    <source>
        <dbReference type="Pfam" id="PF26002"/>
    </source>
</evidence>
<keyword evidence="6 9" id="KW-0812">Transmembrane</keyword>
<comment type="caution">
    <text evidence="13">The sequence shown here is derived from an EMBL/GenBank/DDBJ whole genome shotgun (WGS) entry which is preliminary data.</text>
</comment>
<dbReference type="eggNOG" id="COG0845">
    <property type="taxonomic scope" value="Bacteria"/>
</dbReference>
<accession>C3X6Z3</accession>
<comment type="subcellular location">
    <subcellularLocation>
        <location evidence="1 9">Cell inner membrane</location>
        <topology evidence="1 9">Single-pass membrane protein</topology>
    </subcellularLocation>
</comment>
<dbReference type="InterPro" id="IPR050739">
    <property type="entry name" value="MFP"/>
</dbReference>
<dbReference type="Gene3D" id="2.40.50.100">
    <property type="match status" value="1"/>
</dbReference>
<evidence type="ECO:0000256" key="10">
    <source>
        <dbReference type="SAM" id="Coils"/>
    </source>
</evidence>
<feature type="domain" description="AprE-like beta-barrel" evidence="12">
    <location>
        <begin position="285"/>
        <end position="374"/>
    </location>
</feature>
<protein>
    <recommendedName>
        <fullName evidence="9">Membrane fusion protein (MFP) family protein</fullName>
    </recommendedName>
</protein>
<comment type="similarity">
    <text evidence="2 9">Belongs to the membrane fusion protein (MFP) (TC 8.A.1) family.</text>
</comment>
<evidence type="ECO:0000256" key="8">
    <source>
        <dbReference type="ARBA" id="ARBA00023136"/>
    </source>
</evidence>
<evidence type="ECO:0000256" key="2">
    <source>
        <dbReference type="ARBA" id="ARBA00009477"/>
    </source>
</evidence>
<keyword evidence="5 9" id="KW-0997">Cell inner membrane</keyword>
<feature type="coiled-coil region" evidence="10">
    <location>
        <begin position="209"/>
        <end position="236"/>
    </location>
</feature>
<dbReference type="NCBIfam" id="TIGR01843">
    <property type="entry name" value="type_I_hlyD"/>
    <property type="match status" value="1"/>
</dbReference>
<evidence type="ECO:0000259" key="11">
    <source>
        <dbReference type="Pfam" id="PF25994"/>
    </source>
</evidence>
<feature type="coiled-coil region" evidence="10">
    <location>
        <begin position="136"/>
        <end position="170"/>
    </location>
</feature>
<dbReference type="GO" id="GO:0005886">
    <property type="term" value="C:plasma membrane"/>
    <property type="evidence" value="ECO:0007669"/>
    <property type="project" value="UniProtKB-SubCell"/>
</dbReference>
<feature type="domain" description="AprE-like long alpha-helical hairpin" evidence="11">
    <location>
        <begin position="124"/>
        <end position="235"/>
    </location>
</feature>
<dbReference type="Proteomes" id="UP000003973">
    <property type="component" value="Unassembled WGS sequence"/>
</dbReference>
<keyword evidence="14" id="KW-1185">Reference proteome</keyword>
<evidence type="ECO:0000256" key="1">
    <source>
        <dbReference type="ARBA" id="ARBA00004377"/>
    </source>
</evidence>
<dbReference type="AlphaFoldDB" id="C3X6Z3"/>
<dbReference type="HOGENOM" id="CLU_023976_8_0_4"/>
<proteinExistence type="inferred from homology"/>
<gene>
    <name evidence="13" type="ORF">OFAG_00059</name>
</gene>
<dbReference type="InterPro" id="IPR006144">
    <property type="entry name" value="Secretion_HlyD_CS"/>
</dbReference>
<evidence type="ECO:0000256" key="3">
    <source>
        <dbReference type="ARBA" id="ARBA00022448"/>
    </source>
</evidence>
<evidence type="ECO:0000256" key="9">
    <source>
        <dbReference type="RuleBase" id="RU365093"/>
    </source>
</evidence>
<dbReference type="InterPro" id="IPR058781">
    <property type="entry name" value="HH_AprE-like"/>
</dbReference>
<keyword evidence="4 9" id="KW-1003">Cell membrane</keyword>
<dbReference type="PANTHER" id="PTHR30386:SF26">
    <property type="entry name" value="TRANSPORT PROTEIN COMB"/>
    <property type="match status" value="1"/>
</dbReference>
<evidence type="ECO:0000256" key="5">
    <source>
        <dbReference type="ARBA" id="ARBA00022519"/>
    </source>
</evidence>
<dbReference type="GO" id="GO:0009306">
    <property type="term" value="P:protein secretion"/>
    <property type="evidence" value="ECO:0007669"/>
    <property type="project" value="InterPro"/>
</dbReference>
<sequence length="397" mass="44222">MSQKTEDAKSTNSSAKRLDRFKNWILPPNDPNVPSREDIPFMPTRLSAFFLNPPRASFLIIRFTLILFVLAFIWACFSRLDEITTADGKVIPSSNVQIIQNLEGGIVSEIPIKIGELVHKDQIVMKLDETRFASSAEETKASISVLQEQVAQREQELVEKRSRLAQLQQSYGYINKELQMSKPLLKQGVVSEVEILRLQRQVSDLRGEMDATRLAIPRLQSQLNEAKSKLEGATATETAAKDRLDRTTIRSPVEGIIKTIAINTVGGVIQPGMNVMEIVPVEDNLLIEGRVKPSDVGFLKAGQPATVKISAYDFSIYGGLEAEVENISADSITNDRGESFYLVRVRTKKNYLGSDDRPLPIIPGMMATASIKTGSKSIMNYLLKPIFKAKTEALRER</sequence>
<dbReference type="InterPro" id="IPR010129">
    <property type="entry name" value="T1SS_HlyD"/>
</dbReference>
<dbReference type="PRINTS" id="PR01490">
    <property type="entry name" value="RTXTOXIND"/>
</dbReference>
<evidence type="ECO:0000256" key="7">
    <source>
        <dbReference type="ARBA" id="ARBA00022989"/>
    </source>
</evidence>
<dbReference type="PANTHER" id="PTHR30386">
    <property type="entry name" value="MEMBRANE FUSION SUBUNIT OF EMRAB-TOLC MULTIDRUG EFFLUX PUMP"/>
    <property type="match status" value="1"/>
</dbReference>
<keyword evidence="10" id="KW-0175">Coiled coil</keyword>
<evidence type="ECO:0000313" key="14">
    <source>
        <dbReference type="Proteomes" id="UP000003973"/>
    </source>
</evidence>
<keyword evidence="8 9" id="KW-0472">Membrane</keyword>
<keyword evidence="7 9" id="KW-1133">Transmembrane helix</keyword>
<reference evidence="13" key="1">
    <citation type="submission" date="2011-10" db="EMBL/GenBank/DDBJ databases">
        <title>The Genome Sequence of Oxalobacter formigenes HOxBLS.</title>
        <authorList>
            <consortium name="The Broad Institute Genome Sequencing Platform"/>
            <person name="Earl A."/>
            <person name="Ward D."/>
            <person name="Feldgarden M."/>
            <person name="Gevers D."/>
            <person name="Allison M.J."/>
            <person name="Humphrey S."/>
            <person name="Young S.K."/>
            <person name="Zeng Q."/>
            <person name="Gargeya S."/>
            <person name="Fitzgerald M."/>
            <person name="Haas B."/>
            <person name="Abouelleil A."/>
            <person name="Alvarado L."/>
            <person name="Arachchi H.M."/>
            <person name="Berlin A."/>
            <person name="Brown A."/>
            <person name="Chapman S.B."/>
            <person name="Chen Z."/>
            <person name="Dunbar C."/>
            <person name="Freedman E."/>
            <person name="Gearin G."/>
            <person name="Goldberg J."/>
            <person name="Griggs A."/>
            <person name="Gujja S."/>
            <person name="Heiman D."/>
            <person name="Howarth C."/>
            <person name="Larson L."/>
            <person name="Lui A."/>
            <person name="MacDonald P.J.P."/>
            <person name="Montmayeur A."/>
            <person name="Murphy C."/>
            <person name="Neiman D."/>
            <person name="Pearson M."/>
            <person name="Priest M."/>
            <person name="Roberts A."/>
            <person name="Saif S."/>
            <person name="Shea T."/>
            <person name="Shenoy N."/>
            <person name="Sisk P."/>
            <person name="Stolte C."/>
            <person name="Sykes S."/>
            <person name="Wortman J."/>
            <person name="Nusbaum C."/>
            <person name="Birren B."/>
        </authorList>
    </citation>
    <scope>NUCLEOTIDE SEQUENCE [LARGE SCALE GENOMIC DNA]</scope>
    <source>
        <strain evidence="13">HOxBLS</strain>
    </source>
</reference>
<dbReference type="EMBL" id="ACDP02000029">
    <property type="protein sequence ID" value="EEO26906.1"/>
    <property type="molecule type" value="Genomic_DNA"/>
</dbReference>
<feature type="transmembrane region" description="Helical" evidence="9">
    <location>
        <begin position="56"/>
        <end position="77"/>
    </location>
</feature>
<dbReference type="Gene3D" id="1.10.287.470">
    <property type="entry name" value="Helix hairpin bin"/>
    <property type="match status" value="1"/>
</dbReference>
<evidence type="ECO:0000256" key="4">
    <source>
        <dbReference type="ARBA" id="ARBA00022475"/>
    </source>
</evidence>
<evidence type="ECO:0000313" key="13">
    <source>
        <dbReference type="EMBL" id="EEO26906.1"/>
    </source>
</evidence>
<name>C3X6Z3_9BURK</name>
<dbReference type="Pfam" id="PF26002">
    <property type="entry name" value="Beta-barrel_AprE"/>
    <property type="match status" value="1"/>
</dbReference>
<organism evidence="13 14">
    <name type="scientific">Oxalobacter paraformigenes</name>
    <dbReference type="NCBI Taxonomy" id="556268"/>
    <lineage>
        <taxon>Bacteria</taxon>
        <taxon>Pseudomonadati</taxon>
        <taxon>Pseudomonadota</taxon>
        <taxon>Betaproteobacteria</taxon>
        <taxon>Burkholderiales</taxon>
        <taxon>Oxalobacteraceae</taxon>
        <taxon>Oxalobacter</taxon>
    </lineage>
</organism>
<dbReference type="InterPro" id="IPR058982">
    <property type="entry name" value="Beta-barrel_AprE"/>
</dbReference>
<keyword evidence="3 9" id="KW-0813">Transport</keyword>
<dbReference type="PROSITE" id="PS00543">
    <property type="entry name" value="HLYD_FAMILY"/>
    <property type="match status" value="1"/>
</dbReference>